<dbReference type="InterPro" id="IPR050832">
    <property type="entry name" value="Bact_Acetyltransf"/>
</dbReference>
<protein>
    <submittedName>
        <fullName evidence="4">GNAT family N-acetyltransferase</fullName>
    </submittedName>
</protein>
<dbReference type="PROSITE" id="PS51186">
    <property type="entry name" value="GNAT"/>
    <property type="match status" value="1"/>
</dbReference>
<reference evidence="4 5" key="2">
    <citation type="submission" date="2019-08" db="EMBL/GenBank/DDBJ databases">
        <title>Jejuicoccus antrihumi gen. nov., sp. nov., a new member of the family Dermacoccaceae isolated from a cave.</title>
        <authorList>
            <person name="Schumann P."/>
            <person name="Kim I.S."/>
        </authorList>
    </citation>
    <scope>NUCLEOTIDE SEQUENCE [LARGE SCALE GENOMIC DNA]</scope>
    <source>
        <strain evidence="4 5">C5-26</strain>
    </source>
</reference>
<dbReference type="PANTHER" id="PTHR43877">
    <property type="entry name" value="AMINOALKYLPHOSPHONATE N-ACETYLTRANSFERASE-RELATED-RELATED"/>
    <property type="match status" value="1"/>
</dbReference>
<dbReference type="AlphaFoldDB" id="A0A563E3E4"/>
<dbReference type="RefSeq" id="WP_146316370.1">
    <property type="nucleotide sequence ID" value="NZ_VCQV01000009.1"/>
</dbReference>
<organism evidence="4 5">
    <name type="scientific">Leekyejoonella antrihumi</name>
    <dbReference type="NCBI Taxonomy" id="1660198"/>
    <lineage>
        <taxon>Bacteria</taxon>
        <taxon>Bacillati</taxon>
        <taxon>Actinomycetota</taxon>
        <taxon>Actinomycetes</taxon>
        <taxon>Micrococcales</taxon>
        <taxon>Dermacoccaceae</taxon>
        <taxon>Leekyejoonella</taxon>
    </lineage>
</organism>
<keyword evidence="5" id="KW-1185">Reference proteome</keyword>
<evidence type="ECO:0000313" key="5">
    <source>
        <dbReference type="Proteomes" id="UP000320244"/>
    </source>
</evidence>
<feature type="domain" description="N-acetyltransferase" evidence="3">
    <location>
        <begin position="164"/>
        <end position="301"/>
    </location>
</feature>
<dbReference type="Pfam" id="PF00583">
    <property type="entry name" value="Acetyltransf_1"/>
    <property type="match status" value="1"/>
</dbReference>
<dbReference type="Proteomes" id="UP000320244">
    <property type="component" value="Unassembled WGS sequence"/>
</dbReference>
<gene>
    <name evidence="4" type="ORF">FGL98_08730</name>
</gene>
<dbReference type="Gene3D" id="3.40.630.30">
    <property type="match status" value="1"/>
</dbReference>
<name>A0A563E3E4_9MICO</name>
<accession>A0A563E3E4</accession>
<evidence type="ECO:0000256" key="2">
    <source>
        <dbReference type="ARBA" id="ARBA00023315"/>
    </source>
</evidence>
<evidence type="ECO:0000259" key="3">
    <source>
        <dbReference type="PROSITE" id="PS51186"/>
    </source>
</evidence>
<reference evidence="4 5" key="1">
    <citation type="submission" date="2019-05" db="EMBL/GenBank/DDBJ databases">
        <authorList>
            <person name="Lee S.D."/>
        </authorList>
    </citation>
    <scope>NUCLEOTIDE SEQUENCE [LARGE SCALE GENOMIC DNA]</scope>
    <source>
        <strain evidence="4 5">C5-26</strain>
    </source>
</reference>
<proteinExistence type="predicted"/>
<comment type="caution">
    <text evidence="4">The sequence shown here is derived from an EMBL/GenBank/DDBJ whole genome shotgun (WGS) entry which is preliminary data.</text>
</comment>
<evidence type="ECO:0000313" key="4">
    <source>
        <dbReference type="EMBL" id="TWP36829.1"/>
    </source>
</evidence>
<dbReference type="InterPro" id="IPR000182">
    <property type="entry name" value="GNAT_dom"/>
</dbReference>
<dbReference type="SUPFAM" id="SSF55729">
    <property type="entry name" value="Acyl-CoA N-acyltransferases (Nat)"/>
    <property type="match status" value="1"/>
</dbReference>
<keyword evidence="2" id="KW-0012">Acyltransferase</keyword>
<sequence length="311" mass="34263">MDERRDGSVREISATGHQTQVLATELLQRARRADPTAGLWEAADVQWWSRRPRRSDEVEKIFWVDDQGPVAGILLTSWGEGPWQCDPVVVPGARGPELERVWRRAVGQAAKHSSGGFEIPVRDDDQVCSALAQQAGFATGEHDSTAWMEAADRPPRTAPPEGFVVVDRSQRPDAPHPMRDRNGDGVAQRLDECSLYDPALDLAVEAVDGRIVGYSLYWFDPTTKVGLVEPVRVEDEFQRKGLAGTMLREGVERLTARGAERVKVSFGSEAAGAVYKSVGFRPMSTATWYVAPSTQPQCGMPPHWNAGFEPS</sequence>
<dbReference type="EMBL" id="VCQV01000009">
    <property type="protein sequence ID" value="TWP36829.1"/>
    <property type="molecule type" value="Genomic_DNA"/>
</dbReference>
<dbReference type="OrthoDB" id="3771710at2"/>
<keyword evidence="1 4" id="KW-0808">Transferase</keyword>
<dbReference type="InterPro" id="IPR016181">
    <property type="entry name" value="Acyl_CoA_acyltransferase"/>
</dbReference>
<dbReference type="GO" id="GO:0016747">
    <property type="term" value="F:acyltransferase activity, transferring groups other than amino-acyl groups"/>
    <property type="evidence" value="ECO:0007669"/>
    <property type="project" value="InterPro"/>
</dbReference>
<evidence type="ECO:0000256" key="1">
    <source>
        <dbReference type="ARBA" id="ARBA00022679"/>
    </source>
</evidence>
<dbReference type="CDD" id="cd04301">
    <property type="entry name" value="NAT_SF"/>
    <property type="match status" value="1"/>
</dbReference>